<dbReference type="AlphaFoldDB" id="A0AAE0UAN6"/>
<name>A0AAE0UAN6_SORBR</name>
<dbReference type="EMBL" id="JAUTDP010000008">
    <property type="protein sequence ID" value="KAK3396775.1"/>
    <property type="molecule type" value="Genomic_DNA"/>
</dbReference>
<sequence>MSNWTKNSQIMERELDNLLHEISQGPATANAHSGFGPTSRPTGTTTARSYVAVDRQTTKSRRSNEMSSAIEMTPIERFANETFKDGPWHAIAGVTNSASGSAVTFFSQVKSAKL</sequence>
<comment type="caution">
    <text evidence="2">The sequence shown here is derived from an EMBL/GenBank/DDBJ whole genome shotgun (WGS) entry which is preliminary data.</text>
</comment>
<feature type="compositionally biased region" description="Polar residues" evidence="1">
    <location>
        <begin position="39"/>
        <end position="48"/>
    </location>
</feature>
<keyword evidence="3" id="KW-1185">Reference proteome</keyword>
<gene>
    <name evidence="2" type="ORF">B0T20DRAFT_500154</name>
</gene>
<reference evidence="2" key="1">
    <citation type="journal article" date="2023" name="Mol. Phylogenet. Evol.">
        <title>Genome-scale phylogeny and comparative genomics of the fungal order Sordariales.</title>
        <authorList>
            <person name="Hensen N."/>
            <person name="Bonometti L."/>
            <person name="Westerberg I."/>
            <person name="Brannstrom I.O."/>
            <person name="Guillou S."/>
            <person name="Cros-Aarteil S."/>
            <person name="Calhoun S."/>
            <person name="Haridas S."/>
            <person name="Kuo A."/>
            <person name="Mondo S."/>
            <person name="Pangilinan J."/>
            <person name="Riley R."/>
            <person name="LaButti K."/>
            <person name="Andreopoulos B."/>
            <person name="Lipzen A."/>
            <person name="Chen C."/>
            <person name="Yan M."/>
            <person name="Daum C."/>
            <person name="Ng V."/>
            <person name="Clum A."/>
            <person name="Steindorff A."/>
            <person name="Ohm R.A."/>
            <person name="Martin F."/>
            <person name="Silar P."/>
            <person name="Natvig D.O."/>
            <person name="Lalanne C."/>
            <person name="Gautier V."/>
            <person name="Ament-Velasquez S.L."/>
            <person name="Kruys A."/>
            <person name="Hutchinson M.I."/>
            <person name="Powell A.J."/>
            <person name="Barry K."/>
            <person name="Miller A.N."/>
            <person name="Grigoriev I.V."/>
            <person name="Debuchy R."/>
            <person name="Gladieux P."/>
            <person name="Hiltunen Thoren M."/>
            <person name="Johannesson H."/>
        </authorList>
    </citation>
    <scope>NUCLEOTIDE SEQUENCE</scope>
    <source>
        <strain evidence="2">FGSC 1904</strain>
    </source>
</reference>
<protein>
    <submittedName>
        <fullName evidence="2">Uncharacterized protein</fullName>
    </submittedName>
</protein>
<organism evidence="2 3">
    <name type="scientific">Sordaria brevicollis</name>
    <dbReference type="NCBI Taxonomy" id="83679"/>
    <lineage>
        <taxon>Eukaryota</taxon>
        <taxon>Fungi</taxon>
        <taxon>Dikarya</taxon>
        <taxon>Ascomycota</taxon>
        <taxon>Pezizomycotina</taxon>
        <taxon>Sordariomycetes</taxon>
        <taxon>Sordariomycetidae</taxon>
        <taxon>Sordariales</taxon>
        <taxon>Sordariaceae</taxon>
        <taxon>Sordaria</taxon>
    </lineage>
</organism>
<feature type="region of interest" description="Disordered" evidence="1">
    <location>
        <begin position="19"/>
        <end position="49"/>
    </location>
</feature>
<evidence type="ECO:0000313" key="3">
    <source>
        <dbReference type="Proteomes" id="UP001281003"/>
    </source>
</evidence>
<evidence type="ECO:0000313" key="2">
    <source>
        <dbReference type="EMBL" id="KAK3396775.1"/>
    </source>
</evidence>
<reference evidence="2" key="2">
    <citation type="submission" date="2023-07" db="EMBL/GenBank/DDBJ databases">
        <authorList>
            <consortium name="Lawrence Berkeley National Laboratory"/>
            <person name="Haridas S."/>
            <person name="Hensen N."/>
            <person name="Bonometti L."/>
            <person name="Westerberg I."/>
            <person name="Brannstrom I.O."/>
            <person name="Guillou S."/>
            <person name="Cros-Aarteil S."/>
            <person name="Calhoun S."/>
            <person name="Kuo A."/>
            <person name="Mondo S."/>
            <person name="Pangilinan J."/>
            <person name="Riley R."/>
            <person name="LaButti K."/>
            <person name="Andreopoulos B."/>
            <person name="Lipzen A."/>
            <person name="Chen C."/>
            <person name="Yanf M."/>
            <person name="Daum C."/>
            <person name="Ng V."/>
            <person name="Clum A."/>
            <person name="Steindorff A."/>
            <person name="Ohm R."/>
            <person name="Martin F."/>
            <person name="Silar P."/>
            <person name="Natvig D."/>
            <person name="Lalanne C."/>
            <person name="Gautier V."/>
            <person name="Ament-velasquez S.L."/>
            <person name="Kruys A."/>
            <person name="Hutchinson M.I."/>
            <person name="Powell A.J."/>
            <person name="Barry K."/>
            <person name="Miller A.N."/>
            <person name="Grigoriev I.V."/>
            <person name="Debuchy R."/>
            <person name="Gladieux P."/>
            <person name="Thoren M.H."/>
            <person name="Johannesson H."/>
        </authorList>
    </citation>
    <scope>NUCLEOTIDE SEQUENCE</scope>
    <source>
        <strain evidence="2">FGSC 1904</strain>
    </source>
</reference>
<dbReference type="Proteomes" id="UP001281003">
    <property type="component" value="Unassembled WGS sequence"/>
</dbReference>
<proteinExistence type="predicted"/>
<evidence type="ECO:0000256" key="1">
    <source>
        <dbReference type="SAM" id="MobiDB-lite"/>
    </source>
</evidence>
<accession>A0AAE0UAN6</accession>